<keyword evidence="4" id="KW-1185">Reference proteome</keyword>
<reference evidence="3 4" key="1">
    <citation type="submission" date="2023-09" db="EMBL/GenBank/DDBJ databases">
        <title>Microbial mechanism of fulvic acid promoting antimony reduction mineralization in rice fields.</title>
        <authorList>
            <person name="Chen G."/>
            <person name="Lan J."/>
        </authorList>
    </citation>
    <scope>NUCLEOTIDE SEQUENCE [LARGE SCALE GENOMIC DNA]</scope>
    <source>
        <strain evidence="3 4">PS1</strain>
    </source>
</reference>
<evidence type="ECO:0000259" key="2">
    <source>
        <dbReference type="PROSITE" id="PS50943"/>
    </source>
</evidence>
<dbReference type="InterPro" id="IPR050807">
    <property type="entry name" value="TransReg_Diox_bact_type"/>
</dbReference>
<dbReference type="CDD" id="cd00093">
    <property type="entry name" value="HTH_XRE"/>
    <property type="match status" value="1"/>
</dbReference>
<dbReference type="InterPro" id="IPR010982">
    <property type="entry name" value="Lambda_DNA-bd_dom_sf"/>
</dbReference>
<organism evidence="3 4">
    <name type="scientific">Mesobacillus jeotgali</name>
    <dbReference type="NCBI Taxonomy" id="129985"/>
    <lineage>
        <taxon>Bacteria</taxon>
        <taxon>Bacillati</taxon>
        <taxon>Bacillota</taxon>
        <taxon>Bacilli</taxon>
        <taxon>Bacillales</taxon>
        <taxon>Bacillaceae</taxon>
        <taxon>Mesobacillus</taxon>
    </lineage>
</organism>
<dbReference type="SUPFAM" id="SSF47413">
    <property type="entry name" value="lambda repressor-like DNA-binding domains"/>
    <property type="match status" value="1"/>
</dbReference>
<accession>A0ABY9VLK0</accession>
<proteinExistence type="predicted"/>
<dbReference type="Pfam" id="PF01381">
    <property type="entry name" value="HTH_3"/>
    <property type="match status" value="1"/>
</dbReference>
<feature type="domain" description="HTH cro/C1-type" evidence="2">
    <location>
        <begin position="13"/>
        <end position="67"/>
    </location>
</feature>
<dbReference type="Proteomes" id="UP001303324">
    <property type="component" value="Chromosome"/>
</dbReference>
<dbReference type="PROSITE" id="PS50943">
    <property type="entry name" value="HTH_CROC1"/>
    <property type="match status" value="1"/>
</dbReference>
<evidence type="ECO:0000256" key="1">
    <source>
        <dbReference type="ARBA" id="ARBA00023125"/>
    </source>
</evidence>
<evidence type="ECO:0000313" key="4">
    <source>
        <dbReference type="Proteomes" id="UP001303324"/>
    </source>
</evidence>
<dbReference type="PANTHER" id="PTHR46797">
    <property type="entry name" value="HTH-TYPE TRANSCRIPTIONAL REGULATOR"/>
    <property type="match status" value="1"/>
</dbReference>
<evidence type="ECO:0000313" key="3">
    <source>
        <dbReference type="EMBL" id="WNF24829.1"/>
    </source>
</evidence>
<dbReference type="Gene3D" id="1.10.260.40">
    <property type="entry name" value="lambda repressor-like DNA-binding domains"/>
    <property type="match status" value="1"/>
</dbReference>
<dbReference type="InterPro" id="IPR001387">
    <property type="entry name" value="Cro/C1-type_HTH"/>
</dbReference>
<keyword evidence="1" id="KW-0238">DNA-binding</keyword>
<dbReference type="RefSeq" id="WP_311075824.1">
    <property type="nucleotide sequence ID" value="NZ_CP134494.1"/>
</dbReference>
<protein>
    <submittedName>
        <fullName evidence="3">Helix-turn-helix transcriptional regulator</fullName>
    </submittedName>
</protein>
<name>A0ABY9VLK0_9BACI</name>
<gene>
    <name evidence="3" type="ORF">RH061_10225</name>
</gene>
<dbReference type="SMART" id="SM00530">
    <property type="entry name" value="HTH_XRE"/>
    <property type="match status" value="1"/>
</dbReference>
<sequence>MEEKQTIKFGHKLKLLRKKHFLSQEDLAELSKLDRKYISNLERDVSSPTLETLYKLAAAFGITYLELSQEISEVEENQNYLISATKEVEEIKAMQKNKKQ</sequence>
<dbReference type="EMBL" id="CP134494">
    <property type="protein sequence ID" value="WNF24829.1"/>
    <property type="molecule type" value="Genomic_DNA"/>
</dbReference>
<dbReference type="PANTHER" id="PTHR46797:SF1">
    <property type="entry name" value="METHYLPHOSPHONATE SYNTHASE"/>
    <property type="match status" value="1"/>
</dbReference>